<dbReference type="RefSeq" id="WP_310311697.1">
    <property type="nucleotide sequence ID" value="NZ_BAAAXB010000001.1"/>
</dbReference>
<feature type="chain" id="PRO_5046471188" description="SH3 domain-containing protein" evidence="1">
    <location>
        <begin position="27"/>
        <end position="109"/>
    </location>
</feature>
<accession>A0ABU1Q4T7</accession>
<feature type="signal peptide" evidence="1">
    <location>
        <begin position="1"/>
        <end position="26"/>
    </location>
</feature>
<evidence type="ECO:0000313" key="3">
    <source>
        <dbReference type="Proteomes" id="UP001268819"/>
    </source>
</evidence>
<organism evidence="2 3">
    <name type="scientific">Saccharothrix longispora</name>
    <dbReference type="NCBI Taxonomy" id="33920"/>
    <lineage>
        <taxon>Bacteria</taxon>
        <taxon>Bacillati</taxon>
        <taxon>Actinomycetota</taxon>
        <taxon>Actinomycetes</taxon>
        <taxon>Pseudonocardiales</taxon>
        <taxon>Pseudonocardiaceae</taxon>
        <taxon>Saccharothrix</taxon>
    </lineage>
</organism>
<dbReference type="EMBL" id="JAVDSG010000001">
    <property type="protein sequence ID" value="MDR6597908.1"/>
    <property type="molecule type" value="Genomic_DNA"/>
</dbReference>
<gene>
    <name evidence="2" type="ORF">J2S66_006292</name>
</gene>
<keyword evidence="3" id="KW-1185">Reference proteome</keyword>
<protein>
    <recommendedName>
        <fullName evidence="4">SH3 domain-containing protein</fullName>
    </recommendedName>
</protein>
<evidence type="ECO:0008006" key="4">
    <source>
        <dbReference type="Google" id="ProtNLM"/>
    </source>
</evidence>
<reference evidence="2 3" key="1">
    <citation type="submission" date="2023-07" db="EMBL/GenBank/DDBJ databases">
        <title>Sequencing the genomes of 1000 actinobacteria strains.</title>
        <authorList>
            <person name="Klenk H.-P."/>
        </authorList>
    </citation>
    <scope>NUCLEOTIDE SEQUENCE [LARGE SCALE GENOMIC DNA]</scope>
    <source>
        <strain evidence="2 3">DSM 43749</strain>
    </source>
</reference>
<sequence length="109" mass="11356">MKTLSRALATAVPVLGLVLAAGTAHAAPVTTGGEAGVACTQVWQYRVTADGDMTDAPSGGSYIGNAFIDDTFNVRVHGSPRHYGANVNNGKWGWIMAGKLQYTGNTWCA</sequence>
<evidence type="ECO:0000313" key="2">
    <source>
        <dbReference type="EMBL" id="MDR6597908.1"/>
    </source>
</evidence>
<dbReference type="Proteomes" id="UP001268819">
    <property type="component" value="Unassembled WGS sequence"/>
</dbReference>
<proteinExistence type="predicted"/>
<comment type="caution">
    <text evidence="2">The sequence shown here is derived from an EMBL/GenBank/DDBJ whole genome shotgun (WGS) entry which is preliminary data.</text>
</comment>
<keyword evidence="1" id="KW-0732">Signal</keyword>
<evidence type="ECO:0000256" key="1">
    <source>
        <dbReference type="SAM" id="SignalP"/>
    </source>
</evidence>
<name>A0ABU1Q4T7_9PSEU</name>